<feature type="region of interest" description="Disordered" evidence="3">
    <location>
        <begin position="396"/>
        <end position="417"/>
    </location>
</feature>
<dbReference type="PANTHER" id="PTHR12526:SF629">
    <property type="entry name" value="TEICHURONIC ACID BIOSYNTHESIS GLYCOSYLTRANSFERASE TUAH-RELATED"/>
    <property type="match status" value="1"/>
</dbReference>
<dbReference type="Pfam" id="PF13439">
    <property type="entry name" value="Glyco_transf_4"/>
    <property type="match status" value="1"/>
</dbReference>
<gene>
    <name evidence="6" type="ORF">COO09_18570</name>
</gene>
<dbReference type="Gene3D" id="3.40.50.2000">
    <property type="entry name" value="Glycogen Phosphorylase B"/>
    <property type="match status" value="2"/>
</dbReference>
<dbReference type="InterPro" id="IPR028098">
    <property type="entry name" value="Glyco_trans_4-like_N"/>
</dbReference>
<dbReference type="SUPFAM" id="SSF53756">
    <property type="entry name" value="UDP-Glycosyltransferase/glycogen phosphorylase"/>
    <property type="match status" value="2"/>
</dbReference>
<dbReference type="PANTHER" id="PTHR12526">
    <property type="entry name" value="GLYCOSYLTRANSFERASE"/>
    <property type="match status" value="1"/>
</dbReference>
<evidence type="ECO:0000256" key="2">
    <source>
        <dbReference type="ARBA" id="ARBA00022679"/>
    </source>
</evidence>
<evidence type="ECO:0000256" key="1">
    <source>
        <dbReference type="ARBA" id="ARBA00022676"/>
    </source>
</evidence>
<dbReference type="Proteomes" id="UP000218934">
    <property type="component" value="Unassembled WGS sequence"/>
</dbReference>
<dbReference type="OrthoDB" id="9790710at2"/>
<dbReference type="KEGG" id="rdi:CMV14_09460"/>
<keyword evidence="1" id="KW-0328">Glycosyltransferase</keyword>
<feature type="domain" description="Spore protein YkvP/CgeB glycosyl transferase-like" evidence="5">
    <location>
        <begin position="307"/>
        <end position="388"/>
    </location>
</feature>
<keyword evidence="7" id="KW-1185">Reference proteome</keyword>
<protein>
    <submittedName>
        <fullName evidence="6">Uncharacterized protein</fullName>
    </submittedName>
</protein>
<dbReference type="Pfam" id="PF13524">
    <property type="entry name" value="Glyco_trans_1_2"/>
    <property type="match status" value="1"/>
</dbReference>
<keyword evidence="2" id="KW-0808">Transferase</keyword>
<feature type="domain" description="Glycosyltransferase subfamily 4-like N-terminal" evidence="4">
    <location>
        <begin position="23"/>
        <end position="150"/>
    </location>
</feature>
<dbReference type="AlphaFoldDB" id="A0A2A4FQP1"/>
<evidence type="ECO:0000313" key="6">
    <source>
        <dbReference type="EMBL" id="PCE40723.1"/>
    </source>
</evidence>
<evidence type="ECO:0000259" key="4">
    <source>
        <dbReference type="Pfam" id="PF13439"/>
    </source>
</evidence>
<accession>A0A2A4FQP1</accession>
<sequence>MVECRVAHLSSHHQPVDNRIFQRECRSLADAGYQVHFIVRNPADEIRDGVHIMAIPAPRNRLERVTVTAWHVFRRALESKARIVHLHDPELIPWGFLLRAMGRTVVFDVHEDFAHAAGVRSWIPKPLRGLVAHGWSGLAWLASRAFHIVIAERYYARSFPKSVKVLNYPHLERSAALRSVPRSAEPRDRIRLIYAGSVTISRGAELHARLATLLPGCLIHFCGNMSQATADAIRRASGDATIGVMAEDGSIAWEKRSDRPDAEVSTILLEGVGYYVTDRMVAALQEPWTAGLSIFPYSEHYYEKELTKFFEYMAAGLPLLVSDFPNWRAIVDGTQCGLALDPERLDIAAELIRRLHDSPAERIAMGERGRAAVESRYSWTSQRQNLLDFYGSLVRPPAAPPMPNNNSSSDLEAEKSL</sequence>
<name>A0A2A4FQP1_9SPHN</name>
<reference evidence="6 7" key="1">
    <citation type="submission" date="2017-09" db="EMBL/GenBank/DDBJ databases">
        <title>The Catabolism of 3,6-Dichlorosalicylic acid is Initiated by the Cytochrome P450 Monooxygenase DsmABC in Rhizorhabdus dicambivorans Ndbn-20.</title>
        <authorList>
            <person name="Na L."/>
        </authorList>
    </citation>
    <scope>NUCLEOTIDE SEQUENCE [LARGE SCALE GENOMIC DNA]</scope>
    <source>
        <strain evidence="6 7">Ndbn-20m</strain>
    </source>
</reference>
<comment type="caution">
    <text evidence="6">The sequence shown here is derived from an EMBL/GenBank/DDBJ whole genome shotgun (WGS) entry which is preliminary data.</text>
</comment>
<organism evidence="6 7">
    <name type="scientific">Rhizorhabdus dicambivorans</name>
    <dbReference type="NCBI Taxonomy" id="1850238"/>
    <lineage>
        <taxon>Bacteria</taxon>
        <taxon>Pseudomonadati</taxon>
        <taxon>Pseudomonadota</taxon>
        <taxon>Alphaproteobacteria</taxon>
        <taxon>Sphingomonadales</taxon>
        <taxon>Sphingomonadaceae</taxon>
        <taxon>Rhizorhabdus</taxon>
    </lineage>
</organism>
<dbReference type="GO" id="GO:0016757">
    <property type="term" value="F:glycosyltransferase activity"/>
    <property type="evidence" value="ECO:0007669"/>
    <property type="project" value="UniProtKB-KW"/>
</dbReference>
<evidence type="ECO:0000259" key="5">
    <source>
        <dbReference type="Pfam" id="PF13524"/>
    </source>
</evidence>
<evidence type="ECO:0000313" key="7">
    <source>
        <dbReference type="Proteomes" id="UP000218934"/>
    </source>
</evidence>
<dbReference type="EMBL" id="NWUF01000023">
    <property type="protein sequence ID" value="PCE40723.1"/>
    <property type="molecule type" value="Genomic_DNA"/>
</dbReference>
<evidence type="ECO:0000256" key="3">
    <source>
        <dbReference type="SAM" id="MobiDB-lite"/>
    </source>
</evidence>
<proteinExistence type="predicted"/>
<dbReference type="InterPro" id="IPR055259">
    <property type="entry name" value="YkvP/CgeB_Glyco_trans-like"/>
</dbReference>